<name>A0A1M7C8U3_9HYPH</name>
<evidence type="ECO:0000313" key="2">
    <source>
        <dbReference type="EMBL" id="SHL63651.1"/>
    </source>
</evidence>
<dbReference type="OrthoDB" id="9786855at2"/>
<dbReference type="Pfam" id="PF03692">
    <property type="entry name" value="CxxCxxCC"/>
    <property type="match status" value="1"/>
</dbReference>
<dbReference type="InterPro" id="IPR008228">
    <property type="entry name" value="UCP006173"/>
</dbReference>
<dbReference type="NCBIfam" id="NF003501">
    <property type="entry name" value="PRK05170.1-5"/>
    <property type="match status" value="1"/>
</dbReference>
<dbReference type="PIRSF" id="PIRSF006173">
    <property type="entry name" value="UCP006173"/>
    <property type="match status" value="1"/>
</dbReference>
<dbReference type="InterPro" id="IPR005358">
    <property type="entry name" value="Puta_zinc/iron-chelating_dom"/>
</dbReference>
<evidence type="ECO:0000313" key="3">
    <source>
        <dbReference type="Proteomes" id="UP000186002"/>
    </source>
</evidence>
<dbReference type="RefSeq" id="WP_073009795.1">
    <property type="nucleotide sequence ID" value="NZ_FRBW01000001.1"/>
</dbReference>
<proteinExistence type="inferred from homology"/>
<dbReference type="PANTHER" id="PTHR37421">
    <property type="entry name" value="UPF0260 PROTEIN YCGN"/>
    <property type="match status" value="1"/>
</dbReference>
<keyword evidence="3" id="KW-1185">Reference proteome</keyword>
<evidence type="ECO:0000256" key="1">
    <source>
        <dbReference type="HAMAP-Rule" id="MF_00676"/>
    </source>
</evidence>
<dbReference type="HAMAP" id="MF_00676">
    <property type="entry name" value="UPF0260"/>
    <property type="match status" value="1"/>
</dbReference>
<comment type="similarity">
    <text evidence="1">Belongs to the UPF0260 family.</text>
</comment>
<dbReference type="PANTHER" id="PTHR37421:SF1">
    <property type="entry name" value="UPF0260 PROTEIN YCGN"/>
    <property type="match status" value="1"/>
</dbReference>
<protein>
    <recommendedName>
        <fullName evidence="1">UPF0260 protein SAMN05444272_1099</fullName>
    </recommendedName>
</protein>
<dbReference type="Proteomes" id="UP000186002">
    <property type="component" value="Unassembled WGS sequence"/>
</dbReference>
<organism evidence="2 3">
    <name type="scientific">Roseibium suaedae</name>
    <dbReference type="NCBI Taxonomy" id="735517"/>
    <lineage>
        <taxon>Bacteria</taxon>
        <taxon>Pseudomonadati</taxon>
        <taxon>Pseudomonadota</taxon>
        <taxon>Alphaproteobacteria</taxon>
        <taxon>Hyphomicrobiales</taxon>
        <taxon>Stappiaceae</taxon>
        <taxon>Roseibium</taxon>
    </lineage>
</organism>
<dbReference type="AlphaFoldDB" id="A0A1M7C8U3"/>
<dbReference type="EMBL" id="FRBW01000001">
    <property type="protein sequence ID" value="SHL63651.1"/>
    <property type="molecule type" value="Genomic_DNA"/>
</dbReference>
<reference evidence="2 3" key="1">
    <citation type="submission" date="2016-11" db="EMBL/GenBank/DDBJ databases">
        <authorList>
            <person name="Jaros S."/>
            <person name="Januszkiewicz K."/>
            <person name="Wedrychowicz H."/>
        </authorList>
    </citation>
    <scope>NUCLEOTIDE SEQUENCE [LARGE SCALE GENOMIC DNA]</scope>
    <source>
        <strain evidence="2 3">DSM 22153</strain>
    </source>
</reference>
<accession>A0A1M7C8U3</accession>
<gene>
    <name evidence="2" type="ORF">SAMN05444272_1099</name>
</gene>
<sequence>MKSIISPENPEALPFWKLKTLDQMTGQEWESLCDGCARCCLNKLEDWDTGDIVWTDVACELLDGDSCRCRDYPNRQATVPDCIQLTVEEVKTLTWLPPTCAYRLVRDGEDLYWWHPLVSGDPETVHQAGVSVQGRTVSEEGMAIEDYEHHVVTWPQELPDSCRDC</sequence>
<dbReference type="NCBIfam" id="NF003507">
    <property type="entry name" value="PRK05170.2-5"/>
    <property type="match status" value="1"/>
</dbReference>
<dbReference type="STRING" id="735517.SAMN05444272_1099"/>